<comment type="caution">
    <text evidence="5">The sequence shown here is derived from an EMBL/GenBank/DDBJ whole genome shotgun (WGS) entry which is preliminary data.</text>
</comment>
<proteinExistence type="predicted"/>
<reference evidence="5 6" key="1">
    <citation type="submission" date="2018-07" db="EMBL/GenBank/DDBJ databases">
        <title>Chitinophaga K2CV101002-2 sp. nov., isolated from a monsoon evergreen broad-leaved forest soil.</title>
        <authorList>
            <person name="Lv Y."/>
        </authorList>
    </citation>
    <scope>NUCLEOTIDE SEQUENCE [LARGE SCALE GENOMIC DNA]</scope>
    <source>
        <strain evidence="5 6">GDMCC 1.1288</strain>
    </source>
</reference>
<dbReference type="InterPro" id="IPR020449">
    <property type="entry name" value="Tscrpt_reg_AraC-type_HTH"/>
</dbReference>
<evidence type="ECO:0000259" key="4">
    <source>
        <dbReference type="PROSITE" id="PS01124"/>
    </source>
</evidence>
<evidence type="ECO:0000256" key="3">
    <source>
        <dbReference type="ARBA" id="ARBA00023163"/>
    </source>
</evidence>
<dbReference type="GO" id="GO:0003700">
    <property type="term" value="F:DNA-binding transcription factor activity"/>
    <property type="evidence" value="ECO:0007669"/>
    <property type="project" value="InterPro"/>
</dbReference>
<sequence length="284" mass="33073">MHRNQNNDHIPILGMQEFAEPWTADHGIQYHELKGAREIAKAHKHDFFIFLLFETGSGTHTIDFIEYKIGAQQVHLVFPGQVHKWRFGAKTHAHQLMISRSLFESFSSAFRFSLNQYANNPVINPGKAFFSQLLYETLAIRKEAEQKNIVWELIRARNEVIALIVSKAAEKKFTHLNTYHTNPFLNKFISLIDQHFKEEHAVSFYAKQLNITPNYLNILCRKNLHVSATYLIQNRAILEAKRLLQVSELSVKEIAFELGFYDHAYFSKFFKSQTGSTPTEFRQQ</sequence>
<dbReference type="SMART" id="SM00342">
    <property type="entry name" value="HTH_ARAC"/>
    <property type="match status" value="1"/>
</dbReference>
<keyword evidence="6" id="KW-1185">Reference proteome</keyword>
<gene>
    <name evidence="5" type="ORF">DVR12_13490</name>
</gene>
<dbReference type="PANTHER" id="PTHR43280">
    <property type="entry name" value="ARAC-FAMILY TRANSCRIPTIONAL REGULATOR"/>
    <property type="match status" value="1"/>
</dbReference>
<dbReference type="InterPro" id="IPR003313">
    <property type="entry name" value="AraC-bd"/>
</dbReference>
<dbReference type="Gene3D" id="1.10.10.60">
    <property type="entry name" value="Homeodomain-like"/>
    <property type="match status" value="1"/>
</dbReference>
<keyword evidence="1" id="KW-0805">Transcription regulation</keyword>
<evidence type="ECO:0000313" key="6">
    <source>
        <dbReference type="Proteomes" id="UP000260644"/>
    </source>
</evidence>
<dbReference type="PROSITE" id="PS01124">
    <property type="entry name" value="HTH_ARAC_FAMILY_2"/>
    <property type="match status" value="1"/>
</dbReference>
<evidence type="ECO:0000256" key="1">
    <source>
        <dbReference type="ARBA" id="ARBA00023015"/>
    </source>
</evidence>
<dbReference type="PANTHER" id="PTHR43280:SF32">
    <property type="entry name" value="TRANSCRIPTIONAL REGULATORY PROTEIN"/>
    <property type="match status" value="1"/>
</dbReference>
<name>A0A3E1YAV9_9BACT</name>
<evidence type="ECO:0000313" key="5">
    <source>
        <dbReference type="EMBL" id="RFS22797.1"/>
    </source>
</evidence>
<protein>
    <submittedName>
        <fullName evidence="5">Helix-turn-helix domain-containing protein</fullName>
    </submittedName>
</protein>
<dbReference type="Proteomes" id="UP000260644">
    <property type="component" value="Unassembled WGS sequence"/>
</dbReference>
<evidence type="ECO:0000256" key="2">
    <source>
        <dbReference type="ARBA" id="ARBA00023125"/>
    </source>
</evidence>
<feature type="domain" description="HTH araC/xylS-type" evidence="4">
    <location>
        <begin position="186"/>
        <end position="284"/>
    </location>
</feature>
<keyword evidence="2" id="KW-0238">DNA-binding</keyword>
<dbReference type="SUPFAM" id="SSF51215">
    <property type="entry name" value="Regulatory protein AraC"/>
    <property type="match status" value="1"/>
</dbReference>
<dbReference type="Pfam" id="PF02311">
    <property type="entry name" value="AraC_binding"/>
    <property type="match status" value="1"/>
</dbReference>
<organism evidence="5 6">
    <name type="scientific">Chitinophaga silvatica</name>
    <dbReference type="NCBI Taxonomy" id="2282649"/>
    <lineage>
        <taxon>Bacteria</taxon>
        <taxon>Pseudomonadati</taxon>
        <taxon>Bacteroidota</taxon>
        <taxon>Chitinophagia</taxon>
        <taxon>Chitinophagales</taxon>
        <taxon>Chitinophagaceae</taxon>
        <taxon>Chitinophaga</taxon>
    </lineage>
</organism>
<dbReference type="Pfam" id="PF12833">
    <property type="entry name" value="HTH_18"/>
    <property type="match status" value="1"/>
</dbReference>
<dbReference type="InterPro" id="IPR037923">
    <property type="entry name" value="HTH-like"/>
</dbReference>
<keyword evidence="3" id="KW-0804">Transcription</keyword>
<dbReference type="AlphaFoldDB" id="A0A3E1YAV9"/>
<dbReference type="RefSeq" id="WP_116976190.1">
    <property type="nucleotide sequence ID" value="NZ_QPMM01000006.1"/>
</dbReference>
<dbReference type="InterPro" id="IPR018060">
    <property type="entry name" value="HTH_AraC"/>
</dbReference>
<dbReference type="OrthoDB" id="2585681at2"/>
<dbReference type="PRINTS" id="PR00032">
    <property type="entry name" value="HTHARAC"/>
</dbReference>
<accession>A0A3E1YAV9</accession>
<dbReference type="InterPro" id="IPR009057">
    <property type="entry name" value="Homeodomain-like_sf"/>
</dbReference>
<dbReference type="EMBL" id="QPMM01000006">
    <property type="protein sequence ID" value="RFS22797.1"/>
    <property type="molecule type" value="Genomic_DNA"/>
</dbReference>
<dbReference type="SUPFAM" id="SSF46689">
    <property type="entry name" value="Homeodomain-like"/>
    <property type="match status" value="1"/>
</dbReference>
<dbReference type="GO" id="GO:0043565">
    <property type="term" value="F:sequence-specific DNA binding"/>
    <property type="evidence" value="ECO:0007669"/>
    <property type="project" value="InterPro"/>
</dbReference>